<proteinExistence type="predicted"/>
<keyword evidence="1" id="KW-0812">Transmembrane</keyword>
<reference evidence="2" key="1">
    <citation type="submission" date="2019-08" db="EMBL/GenBank/DDBJ databases">
        <authorList>
            <person name="Kucharzyk K."/>
            <person name="Murdoch R.W."/>
            <person name="Higgins S."/>
            <person name="Loffler F."/>
        </authorList>
    </citation>
    <scope>NUCLEOTIDE SEQUENCE</scope>
</reference>
<keyword evidence="1" id="KW-1133">Transmembrane helix</keyword>
<feature type="transmembrane region" description="Helical" evidence="1">
    <location>
        <begin position="121"/>
        <end position="153"/>
    </location>
</feature>
<dbReference type="EMBL" id="VSSQ01108588">
    <property type="protein sequence ID" value="MPN47239.1"/>
    <property type="molecule type" value="Genomic_DNA"/>
</dbReference>
<evidence type="ECO:0000256" key="1">
    <source>
        <dbReference type="SAM" id="Phobius"/>
    </source>
</evidence>
<comment type="caution">
    <text evidence="2">The sequence shown here is derived from an EMBL/GenBank/DDBJ whole genome shotgun (WGS) entry which is preliminary data.</text>
</comment>
<organism evidence="2">
    <name type="scientific">bioreactor metagenome</name>
    <dbReference type="NCBI Taxonomy" id="1076179"/>
    <lineage>
        <taxon>unclassified sequences</taxon>
        <taxon>metagenomes</taxon>
        <taxon>ecological metagenomes</taxon>
    </lineage>
</organism>
<feature type="transmembrane region" description="Helical" evidence="1">
    <location>
        <begin position="32"/>
        <end position="65"/>
    </location>
</feature>
<protein>
    <submittedName>
        <fullName evidence="2">Uncharacterized protein</fullName>
    </submittedName>
</protein>
<gene>
    <name evidence="2" type="ORF">SDC9_194840</name>
</gene>
<feature type="transmembrane region" description="Helical" evidence="1">
    <location>
        <begin position="72"/>
        <end position="101"/>
    </location>
</feature>
<evidence type="ECO:0000313" key="2">
    <source>
        <dbReference type="EMBL" id="MPN47239.1"/>
    </source>
</evidence>
<accession>A0A645I9Y7</accession>
<dbReference type="AlphaFoldDB" id="A0A645I9Y7"/>
<sequence length="175" mass="18234">MLAIVGILLVLLAPQMLQKTIAAVQNKPLQSAGVGILSILITYPGALIVAGVLGGFALLFALIGLGELNTILLGLGFSSLGVIVTGFTVLLKFVSKCILAFYVGDLLMKQLFPNASNGRSIWAMLMGTFMFSLIGIIPVLGWIISLAATLVGLGAIWYGLVARPATPPAIPQSVQ</sequence>
<keyword evidence="1" id="KW-0472">Membrane</keyword>
<name>A0A645I9Y7_9ZZZZ</name>